<feature type="chain" id="PRO_5015433753" description="Sugar-binding protein" evidence="1">
    <location>
        <begin position="25"/>
        <end position="1012"/>
    </location>
</feature>
<protein>
    <recommendedName>
        <fullName evidence="4">Sugar-binding protein</fullName>
    </recommendedName>
</protein>
<evidence type="ECO:0008006" key="4">
    <source>
        <dbReference type="Google" id="ProtNLM"/>
    </source>
</evidence>
<dbReference type="RefSeq" id="WP_109418450.1">
    <property type="nucleotide sequence ID" value="NZ_QEAS01000044.1"/>
</dbReference>
<proteinExistence type="predicted"/>
<evidence type="ECO:0000313" key="3">
    <source>
        <dbReference type="Proteomes" id="UP000245647"/>
    </source>
</evidence>
<dbReference type="AlphaFoldDB" id="A0A2U2P9D4"/>
<dbReference type="OrthoDB" id="903892at2"/>
<reference evidence="2 3" key="1">
    <citation type="submission" date="2018-04" db="EMBL/GenBank/DDBJ databases">
        <title>Pedobacter chongqingensis sp. nov., isolated from a rottenly hemp rope.</title>
        <authorList>
            <person name="Cai Y."/>
        </authorList>
    </citation>
    <scope>NUCLEOTIDE SEQUENCE [LARGE SCALE GENOMIC DNA]</scope>
    <source>
        <strain evidence="2 3">FJ4-8</strain>
    </source>
</reference>
<gene>
    <name evidence="2" type="ORF">DDR33_24610</name>
</gene>
<evidence type="ECO:0000313" key="2">
    <source>
        <dbReference type="EMBL" id="PWG77983.1"/>
    </source>
</evidence>
<accession>A0A2U2P9D4</accession>
<name>A0A2U2P9D4_9SPHI</name>
<comment type="caution">
    <text evidence="2">The sequence shown here is derived from an EMBL/GenBank/DDBJ whole genome shotgun (WGS) entry which is preliminary data.</text>
</comment>
<feature type="signal peptide" evidence="1">
    <location>
        <begin position="1"/>
        <end position="24"/>
    </location>
</feature>
<dbReference type="EMBL" id="QEAS01000044">
    <property type="protein sequence ID" value="PWG77983.1"/>
    <property type="molecule type" value="Genomic_DNA"/>
</dbReference>
<keyword evidence="1" id="KW-0732">Signal</keyword>
<sequence length="1012" mass="113758">MKMKLLPNLTALLICLFLSFSTLAQIPLAPANIQSPNAASLGMYGQIPISYFTGLPRIEIPLHTISQRDLSVPISLSYHASGMRPDMHPGWVGTGWSLNSGGVISRIVKDVPDDYHNPNYGPESTNSGFYYNRNVLNTSDWNQISYMQSVARDMQKMLKDTEPDEFSFNFGDYSGNFYLSPDGTWKVQCDRPLQVSLNGPFINVPFTAPLGTNMSNNGMSQTFGGFTITTEDGTKYYFGGNSNAIEYSIDFFAQAEDEWKAGSWYLTKIVSPKGEEISFNYERDDYLNQMYISIVNDLGTRTKNSGGIFNPQPACNSWSYSQVYHSYNGKLIAPVYLKQINGVHSTVKFNRSTSTELRYDQTVYDYKYSLWSQYGGGSTVFLPILSDNGPSSYYPALLNKLQWKKLDQIRVEKSDGTLIKAFNLDYSNNVSQRLTLLSLTEQGSDLNAKAPYSFAYDQSVSLPGYLSNMVDHWGFYNGTYANITNQNNYYNTYYSYRNPVAAFLYAGTLNRITYPTGGVTEFTYEPHSYGKQLREARALSPETLSSSMLAGGLRIKKIVSYDPQSPLARKEKRYFYVSDFTSADKVNTSLSSGILGGQIKYYFFDYSRRAFNDNGVTYSKSLFSSQSVLPGCINAMGCHVGYSEVVELSNEGSYNKYTFSNFDSNQDDQADNVLQLSRTIYEPYSSTEQERGKLIKEQNYNASGKKVRERNIGYIKLNKETEFVPSLKANFTSVCSGTAVSVEEGTAYKLYTYAYLPDYERINEYDTVGTLALTVYKQYTYSLTNRLVSTETVADSRGNTLKKQYVRPYDLSSSIYNQMTSAHVLSPVIEERKYRSGNQIGAEFTDYALVNNSMFLPVKFSTQTVSDAPVVEKSRVTYDDRGNVNCLYRNGTSLATTYLWSYGGQYPIAKIDNAEPATVYSILGSNVTGFRNNLNPTSAQVAAFLAPLNNNTSMKNAQISSYTFDPYIGVTSITDVKGMLTGYDYDNFQRLRGVKDFNGNILKGLTYYFRPQ</sequence>
<organism evidence="2 3">
    <name type="scientific">Pararcticibacter amylolyticus</name>
    <dbReference type="NCBI Taxonomy" id="2173175"/>
    <lineage>
        <taxon>Bacteria</taxon>
        <taxon>Pseudomonadati</taxon>
        <taxon>Bacteroidota</taxon>
        <taxon>Sphingobacteriia</taxon>
        <taxon>Sphingobacteriales</taxon>
        <taxon>Sphingobacteriaceae</taxon>
        <taxon>Pararcticibacter</taxon>
    </lineage>
</organism>
<evidence type="ECO:0000256" key="1">
    <source>
        <dbReference type="SAM" id="SignalP"/>
    </source>
</evidence>
<keyword evidence="3" id="KW-1185">Reference proteome</keyword>
<dbReference type="Proteomes" id="UP000245647">
    <property type="component" value="Unassembled WGS sequence"/>
</dbReference>